<name>A0AA88J329_FICCA</name>
<proteinExistence type="predicted"/>
<evidence type="ECO:0000259" key="1">
    <source>
        <dbReference type="Pfam" id="PF13966"/>
    </source>
</evidence>
<dbReference type="Pfam" id="PF13966">
    <property type="entry name" value="zf-RVT"/>
    <property type="match status" value="1"/>
</dbReference>
<reference evidence="2" key="1">
    <citation type="submission" date="2023-07" db="EMBL/GenBank/DDBJ databases">
        <title>draft genome sequence of fig (Ficus carica).</title>
        <authorList>
            <person name="Takahashi T."/>
            <person name="Nishimura K."/>
        </authorList>
    </citation>
    <scope>NUCLEOTIDE SEQUENCE</scope>
</reference>
<dbReference type="Proteomes" id="UP001187192">
    <property type="component" value="Unassembled WGS sequence"/>
</dbReference>
<comment type="caution">
    <text evidence="2">The sequence shown here is derived from an EMBL/GenBank/DDBJ whole genome shotgun (WGS) entry which is preliminary data.</text>
</comment>
<feature type="domain" description="Reverse transcriptase zinc-binding" evidence="1">
    <location>
        <begin position="107"/>
        <end position="144"/>
    </location>
</feature>
<gene>
    <name evidence="2" type="ORF">TIFTF001_032946</name>
</gene>
<dbReference type="InterPro" id="IPR026960">
    <property type="entry name" value="RVT-Znf"/>
</dbReference>
<sequence length="149" mass="17416">MGEKCVMSELMRARYLMNFRKIRSGYVTSSFWPALRDCYSELLGECIWIVANNPAEFCLKFPNITKDIQTVIIADETNDELRWKLCSMANLGFGISMKLHGINLRRKYTAEKGFSLDSFCRFCYKAEEDLDHIFIHCDFVKTIWFSGYS</sequence>
<accession>A0AA88J329</accession>
<evidence type="ECO:0000313" key="3">
    <source>
        <dbReference type="Proteomes" id="UP001187192"/>
    </source>
</evidence>
<protein>
    <recommendedName>
        <fullName evidence="1">Reverse transcriptase zinc-binding domain-containing protein</fullName>
    </recommendedName>
</protein>
<evidence type="ECO:0000313" key="2">
    <source>
        <dbReference type="EMBL" id="GMN63888.1"/>
    </source>
</evidence>
<dbReference type="AlphaFoldDB" id="A0AA88J329"/>
<keyword evidence="3" id="KW-1185">Reference proteome</keyword>
<organism evidence="2 3">
    <name type="scientific">Ficus carica</name>
    <name type="common">Common fig</name>
    <dbReference type="NCBI Taxonomy" id="3494"/>
    <lineage>
        <taxon>Eukaryota</taxon>
        <taxon>Viridiplantae</taxon>
        <taxon>Streptophyta</taxon>
        <taxon>Embryophyta</taxon>
        <taxon>Tracheophyta</taxon>
        <taxon>Spermatophyta</taxon>
        <taxon>Magnoliopsida</taxon>
        <taxon>eudicotyledons</taxon>
        <taxon>Gunneridae</taxon>
        <taxon>Pentapetalae</taxon>
        <taxon>rosids</taxon>
        <taxon>fabids</taxon>
        <taxon>Rosales</taxon>
        <taxon>Moraceae</taxon>
        <taxon>Ficeae</taxon>
        <taxon>Ficus</taxon>
    </lineage>
</organism>
<dbReference type="EMBL" id="BTGU01000161">
    <property type="protein sequence ID" value="GMN63888.1"/>
    <property type="molecule type" value="Genomic_DNA"/>
</dbReference>